<dbReference type="InterPro" id="IPR007627">
    <property type="entry name" value="RNA_pol_sigma70_r2"/>
</dbReference>
<feature type="domain" description="RNA polymerase sigma factor 70 region 4 type 2" evidence="7">
    <location>
        <begin position="164"/>
        <end position="216"/>
    </location>
</feature>
<dbReference type="GO" id="GO:0003677">
    <property type="term" value="F:DNA binding"/>
    <property type="evidence" value="ECO:0007669"/>
    <property type="project" value="InterPro"/>
</dbReference>
<feature type="domain" description="RNA polymerase sigma-70 region 2" evidence="6">
    <location>
        <begin position="65"/>
        <end position="132"/>
    </location>
</feature>
<evidence type="ECO:0000256" key="3">
    <source>
        <dbReference type="ARBA" id="ARBA00023082"/>
    </source>
</evidence>
<dbReference type="NCBIfam" id="TIGR02937">
    <property type="entry name" value="sigma70-ECF"/>
    <property type="match status" value="1"/>
</dbReference>
<organism evidence="8 9">
    <name type="scientific">Saonia flava</name>
    <dbReference type="NCBI Taxonomy" id="523696"/>
    <lineage>
        <taxon>Bacteria</taxon>
        <taxon>Pseudomonadati</taxon>
        <taxon>Bacteroidota</taxon>
        <taxon>Flavobacteriia</taxon>
        <taxon>Flavobacteriales</taxon>
        <taxon>Flavobacteriaceae</taxon>
        <taxon>Saonia</taxon>
    </lineage>
</organism>
<dbReference type="Gene3D" id="1.10.1740.10">
    <property type="match status" value="1"/>
</dbReference>
<dbReference type="GO" id="GO:0006352">
    <property type="term" value="P:DNA-templated transcription initiation"/>
    <property type="evidence" value="ECO:0007669"/>
    <property type="project" value="InterPro"/>
</dbReference>
<dbReference type="Pfam" id="PF04542">
    <property type="entry name" value="Sigma70_r2"/>
    <property type="match status" value="1"/>
</dbReference>
<comment type="similarity">
    <text evidence="1">Belongs to the sigma-70 factor family. ECF subfamily.</text>
</comment>
<keyword evidence="3" id="KW-0731">Sigma factor</keyword>
<dbReference type="Pfam" id="PF08281">
    <property type="entry name" value="Sigma70_r4_2"/>
    <property type="match status" value="1"/>
</dbReference>
<gene>
    <name evidence="8" type="ORF">GGR42_000453</name>
</gene>
<evidence type="ECO:0000259" key="6">
    <source>
        <dbReference type="Pfam" id="PF04542"/>
    </source>
</evidence>
<evidence type="ECO:0000256" key="4">
    <source>
        <dbReference type="ARBA" id="ARBA00023163"/>
    </source>
</evidence>
<keyword evidence="5" id="KW-0175">Coiled coil</keyword>
<dbReference type="RefSeq" id="WP_317169668.1">
    <property type="nucleotide sequence ID" value="NZ_JAATJJ010000001.1"/>
</dbReference>
<dbReference type="InterPro" id="IPR013324">
    <property type="entry name" value="RNA_pol_sigma_r3/r4-like"/>
</dbReference>
<evidence type="ECO:0000256" key="5">
    <source>
        <dbReference type="SAM" id="Coils"/>
    </source>
</evidence>
<name>A0A846QPK5_9FLAO</name>
<accession>A0A846QPK5</accession>
<proteinExistence type="inferred from homology"/>
<comment type="caution">
    <text evidence="8">The sequence shown here is derived from an EMBL/GenBank/DDBJ whole genome shotgun (WGS) entry which is preliminary data.</text>
</comment>
<dbReference type="EMBL" id="JAATJJ010000001">
    <property type="protein sequence ID" value="NJB69991.1"/>
    <property type="molecule type" value="Genomic_DNA"/>
</dbReference>
<dbReference type="InterPro" id="IPR013249">
    <property type="entry name" value="RNA_pol_sigma70_r4_t2"/>
</dbReference>
<evidence type="ECO:0000256" key="2">
    <source>
        <dbReference type="ARBA" id="ARBA00023015"/>
    </source>
</evidence>
<evidence type="ECO:0000256" key="1">
    <source>
        <dbReference type="ARBA" id="ARBA00010641"/>
    </source>
</evidence>
<dbReference type="InterPro" id="IPR014284">
    <property type="entry name" value="RNA_pol_sigma-70_dom"/>
</dbReference>
<dbReference type="Proteomes" id="UP000590442">
    <property type="component" value="Unassembled WGS sequence"/>
</dbReference>
<evidence type="ECO:0000313" key="9">
    <source>
        <dbReference type="Proteomes" id="UP000590442"/>
    </source>
</evidence>
<dbReference type="SUPFAM" id="SSF88946">
    <property type="entry name" value="Sigma2 domain of RNA polymerase sigma factors"/>
    <property type="match status" value="1"/>
</dbReference>
<sequence length="237" mass="27749">MINFNTFIAYDDTFLTMVTTFSNYFFISVVTNYGFSSSNIQMKVTNDQQDIAQVLSGNTNAFAILVNRYKDLVFTLGLQMLKNKEEAEEVSQDTFLKVYKKLNSFKGDSKFSTWVYRIAYNTCLDRLKSQKRQRQNVTIDEFTEHEIKTLENALDTLEQQERQEIIKNCLSLLPSEDSVLMTLFYFEEQSLKEISKITGVKVNNLKVKLFRARKMLASILRTKLEPQEIERYERKHG</sequence>
<dbReference type="Gene3D" id="1.10.10.10">
    <property type="entry name" value="Winged helix-like DNA-binding domain superfamily/Winged helix DNA-binding domain"/>
    <property type="match status" value="1"/>
</dbReference>
<keyword evidence="2" id="KW-0805">Transcription regulation</keyword>
<keyword evidence="4" id="KW-0804">Transcription</keyword>
<dbReference type="InterPro" id="IPR036388">
    <property type="entry name" value="WH-like_DNA-bd_sf"/>
</dbReference>
<dbReference type="InterPro" id="IPR013325">
    <property type="entry name" value="RNA_pol_sigma_r2"/>
</dbReference>
<keyword evidence="9" id="KW-1185">Reference proteome</keyword>
<dbReference type="GO" id="GO:0016987">
    <property type="term" value="F:sigma factor activity"/>
    <property type="evidence" value="ECO:0007669"/>
    <property type="project" value="UniProtKB-KW"/>
</dbReference>
<dbReference type="AlphaFoldDB" id="A0A846QPK5"/>
<evidence type="ECO:0000259" key="7">
    <source>
        <dbReference type="Pfam" id="PF08281"/>
    </source>
</evidence>
<dbReference type="PANTHER" id="PTHR43133">
    <property type="entry name" value="RNA POLYMERASE ECF-TYPE SIGMA FACTO"/>
    <property type="match status" value="1"/>
</dbReference>
<evidence type="ECO:0000313" key="8">
    <source>
        <dbReference type="EMBL" id="NJB69991.1"/>
    </source>
</evidence>
<reference evidence="8 9" key="1">
    <citation type="submission" date="2020-03" db="EMBL/GenBank/DDBJ databases">
        <title>Genomic Encyclopedia of Type Strains, Phase IV (KMG-IV): sequencing the most valuable type-strain genomes for metagenomic binning, comparative biology and taxonomic classification.</title>
        <authorList>
            <person name="Goeker M."/>
        </authorList>
    </citation>
    <scope>NUCLEOTIDE SEQUENCE [LARGE SCALE GENOMIC DNA]</scope>
    <source>
        <strain evidence="8 9">DSM 29762</strain>
    </source>
</reference>
<dbReference type="PANTHER" id="PTHR43133:SF51">
    <property type="entry name" value="RNA POLYMERASE SIGMA FACTOR"/>
    <property type="match status" value="1"/>
</dbReference>
<protein>
    <submittedName>
        <fullName evidence="8">RNA polymerase sigma-70 factor (ECF subfamily)</fullName>
    </submittedName>
</protein>
<dbReference type="SUPFAM" id="SSF88659">
    <property type="entry name" value="Sigma3 and sigma4 domains of RNA polymerase sigma factors"/>
    <property type="match status" value="1"/>
</dbReference>
<feature type="coiled-coil region" evidence="5">
    <location>
        <begin position="140"/>
        <end position="167"/>
    </location>
</feature>
<dbReference type="InterPro" id="IPR039425">
    <property type="entry name" value="RNA_pol_sigma-70-like"/>
</dbReference>